<dbReference type="InterPro" id="IPR003807">
    <property type="entry name" value="DUF202"/>
</dbReference>
<gene>
    <name evidence="8" type="ORF">FA09DRAFT_179222</name>
</gene>
<feature type="transmembrane region" description="Helical" evidence="6">
    <location>
        <begin position="86"/>
        <end position="106"/>
    </location>
</feature>
<keyword evidence="3 6" id="KW-0812">Transmembrane</keyword>
<dbReference type="GeneID" id="37266872"/>
<keyword evidence="2" id="KW-1003">Cell membrane</keyword>
<evidence type="ECO:0000313" key="9">
    <source>
        <dbReference type="Proteomes" id="UP000245946"/>
    </source>
</evidence>
<dbReference type="InterPro" id="IPR052053">
    <property type="entry name" value="IM_YidH-like"/>
</dbReference>
<feature type="transmembrane region" description="Helical" evidence="6">
    <location>
        <begin position="15"/>
        <end position="36"/>
    </location>
</feature>
<dbReference type="RefSeq" id="XP_025594869.1">
    <property type="nucleotide sequence ID" value="XM_025739326.1"/>
</dbReference>
<feature type="domain" description="DUF202" evidence="7">
    <location>
        <begin position="16"/>
        <end position="111"/>
    </location>
</feature>
<dbReference type="Pfam" id="PF02656">
    <property type="entry name" value="DUF202"/>
    <property type="match status" value="1"/>
</dbReference>
<evidence type="ECO:0000256" key="4">
    <source>
        <dbReference type="ARBA" id="ARBA00022989"/>
    </source>
</evidence>
<dbReference type="GO" id="GO:0005886">
    <property type="term" value="C:plasma membrane"/>
    <property type="evidence" value="ECO:0007669"/>
    <property type="project" value="UniProtKB-SubCell"/>
</dbReference>
<keyword evidence="4 6" id="KW-1133">Transmembrane helix</keyword>
<evidence type="ECO:0000259" key="7">
    <source>
        <dbReference type="Pfam" id="PF02656"/>
    </source>
</evidence>
<protein>
    <recommendedName>
        <fullName evidence="7">DUF202 domain-containing protein</fullName>
    </recommendedName>
</protein>
<dbReference type="PANTHER" id="PTHR34187:SF2">
    <property type="entry name" value="DUF202 DOMAIN-CONTAINING PROTEIN"/>
    <property type="match status" value="1"/>
</dbReference>
<feature type="transmembrane region" description="Helical" evidence="6">
    <location>
        <begin position="126"/>
        <end position="147"/>
    </location>
</feature>
<accession>A0A316YYN3</accession>
<evidence type="ECO:0000256" key="1">
    <source>
        <dbReference type="ARBA" id="ARBA00004651"/>
    </source>
</evidence>
<evidence type="ECO:0000256" key="6">
    <source>
        <dbReference type="SAM" id="Phobius"/>
    </source>
</evidence>
<evidence type="ECO:0000256" key="5">
    <source>
        <dbReference type="ARBA" id="ARBA00023136"/>
    </source>
</evidence>
<organism evidence="8 9">
    <name type="scientific">Tilletiopsis washingtonensis</name>
    <dbReference type="NCBI Taxonomy" id="58919"/>
    <lineage>
        <taxon>Eukaryota</taxon>
        <taxon>Fungi</taxon>
        <taxon>Dikarya</taxon>
        <taxon>Basidiomycota</taxon>
        <taxon>Ustilaginomycotina</taxon>
        <taxon>Exobasidiomycetes</taxon>
        <taxon>Entylomatales</taxon>
        <taxon>Entylomatales incertae sedis</taxon>
        <taxon>Tilletiopsis</taxon>
    </lineage>
</organism>
<evidence type="ECO:0000256" key="2">
    <source>
        <dbReference type="ARBA" id="ARBA00022475"/>
    </source>
</evidence>
<keyword evidence="9" id="KW-1185">Reference proteome</keyword>
<dbReference type="PANTHER" id="PTHR34187">
    <property type="entry name" value="FGR18P"/>
    <property type="match status" value="1"/>
</dbReference>
<name>A0A316YYN3_9BASI</name>
<sequence length="152" mass="16086">MSRHSFRCFCLSSQGLAYLRTSLSLVSLGIGVAQLFQIPDLVRSRSADDDGHDGSEGGEVALLRFMRRLADDDGARRAGINLGKPIGALCILLGGLCLLFGARRYFVVQRALVRGRFEPSRIEVSALSLGAGALIVCSFGVIVGARLGSSSG</sequence>
<proteinExistence type="predicted"/>
<dbReference type="AlphaFoldDB" id="A0A316YYN3"/>
<comment type="subcellular location">
    <subcellularLocation>
        <location evidence="1">Cell membrane</location>
        <topology evidence="1">Multi-pass membrane protein</topology>
    </subcellularLocation>
</comment>
<dbReference type="EMBL" id="KZ819311">
    <property type="protein sequence ID" value="PWN94590.1"/>
    <property type="molecule type" value="Genomic_DNA"/>
</dbReference>
<evidence type="ECO:0000256" key="3">
    <source>
        <dbReference type="ARBA" id="ARBA00022692"/>
    </source>
</evidence>
<evidence type="ECO:0000313" key="8">
    <source>
        <dbReference type="EMBL" id="PWN94590.1"/>
    </source>
</evidence>
<dbReference type="Proteomes" id="UP000245946">
    <property type="component" value="Unassembled WGS sequence"/>
</dbReference>
<reference evidence="8 9" key="1">
    <citation type="journal article" date="2018" name="Mol. Biol. Evol.">
        <title>Broad Genomic Sampling Reveals a Smut Pathogenic Ancestry of the Fungal Clade Ustilaginomycotina.</title>
        <authorList>
            <person name="Kijpornyongpan T."/>
            <person name="Mondo S.J."/>
            <person name="Barry K."/>
            <person name="Sandor L."/>
            <person name="Lee J."/>
            <person name="Lipzen A."/>
            <person name="Pangilinan J."/>
            <person name="LaButti K."/>
            <person name="Hainaut M."/>
            <person name="Henrissat B."/>
            <person name="Grigoriev I.V."/>
            <person name="Spatafora J.W."/>
            <person name="Aime M.C."/>
        </authorList>
    </citation>
    <scope>NUCLEOTIDE SEQUENCE [LARGE SCALE GENOMIC DNA]</scope>
    <source>
        <strain evidence="8 9">MCA 4186</strain>
    </source>
</reference>
<keyword evidence="5 6" id="KW-0472">Membrane</keyword>
<dbReference type="OrthoDB" id="199599at2759"/>